<dbReference type="AlphaFoldDB" id="A0A150X4Q8"/>
<dbReference type="NCBIfam" id="NF033859">
    <property type="entry name" value="SMEK_N"/>
    <property type="match status" value="1"/>
</dbReference>
<keyword evidence="3" id="KW-1185">Reference proteome</keyword>
<proteinExistence type="predicted"/>
<sequence length="489" mass="57926">MKRIRLTNSILESLTRFSTEIQISNKNAFFDINIQSEYLLIPLLNLVFDYKLVNANQIKKNYPAVDLIDLDNRLAFQITSTYSSHKVKKTLESFRKNDLHKLFDEVFFLFLTTNDVKVNSQKVLSEVGTKIVLEDDRHFLNFNSLFSHIQSLSLNKIERIEALLTEEFHEEKVKARIQDTKSPDLRTEPYFLNLVSLDLPKSLFVVDLNIEKEKLKKDLIERKKEKGQKMRKFNDRDLFKEAINQNNPDKYCEDWVIHGQQLISFRDFTKDVSLAGLVDQGTSTELSIEEFCFDEDKKRVFKNLLNAVLREYLKTVKFEWYHPDKIFRIKSPNADMPKEVKVTWKLNKKPQPRSVISEIWNKNKTHIICFRHLAFSSSIFEFDGRWFFSINPTYSFTTNGYRKSRFSQYYMTGKKQNDDNKSIYHDLRFILWNIKKLDSPSEMFQATLPYDFKIGDFEEFKSGFAIKDDEWNPKQEKVNEGVIDNPLFN</sequence>
<accession>A0A150X4Q8</accession>
<feature type="domain" description="SMEK" evidence="1">
    <location>
        <begin position="10"/>
        <end position="150"/>
    </location>
</feature>
<evidence type="ECO:0000313" key="2">
    <source>
        <dbReference type="EMBL" id="KYG73612.1"/>
    </source>
</evidence>
<evidence type="ECO:0000259" key="1">
    <source>
        <dbReference type="Pfam" id="PF21941"/>
    </source>
</evidence>
<organism evidence="2 3">
    <name type="scientific">Roseivirga spongicola</name>
    <dbReference type="NCBI Taxonomy" id="333140"/>
    <lineage>
        <taxon>Bacteria</taxon>
        <taxon>Pseudomonadati</taxon>
        <taxon>Bacteroidota</taxon>
        <taxon>Cytophagia</taxon>
        <taxon>Cytophagales</taxon>
        <taxon>Roseivirgaceae</taxon>
        <taxon>Roseivirga</taxon>
    </lineage>
</organism>
<name>A0A150X4Q8_9BACT</name>
<dbReference type="OrthoDB" id="9783370at2"/>
<comment type="caution">
    <text evidence="2">The sequence shown here is derived from an EMBL/GenBank/DDBJ whole genome shotgun (WGS) entry which is preliminary data.</text>
</comment>
<evidence type="ECO:0000313" key="3">
    <source>
        <dbReference type="Proteomes" id="UP000075606"/>
    </source>
</evidence>
<dbReference type="InterPro" id="IPR047740">
    <property type="entry name" value="SMEK_dom"/>
</dbReference>
<dbReference type="STRING" id="333140.AWW68_13050"/>
<protein>
    <recommendedName>
        <fullName evidence="1">SMEK domain-containing protein</fullName>
    </recommendedName>
</protein>
<gene>
    <name evidence="2" type="ORF">AWW68_13050</name>
</gene>
<dbReference type="RefSeq" id="WP_068222132.1">
    <property type="nucleotide sequence ID" value="NZ_LRPC01000028.1"/>
</dbReference>
<reference evidence="2 3" key="1">
    <citation type="submission" date="2016-01" db="EMBL/GenBank/DDBJ databases">
        <title>Genome sequencing of Roseivirga spongicola UST030701-084.</title>
        <authorList>
            <person name="Selvaratnam C."/>
            <person name="Thevarajoo S."/>
            <person name="Goh K.M."/>
            <person name="Ee R."/>
            <person name="Chan K.-G."/>
            <person name="Chong C.S."/>
        </authorList>
    </citation>
    <scope>NUCLEOTIDE SEQUENCE [LARGE SCALE GENOMIC DNA]</scope>
    <source>
        <strain evidence="2 3">UST030701-084</strain>
    </source>
</reference>
<dbReference type="Pfam" id="PF21941">
    <property type="entry name" value="SMEK_N"/>
    <property type="match status" value="1"/>
</dbReference>
<dbReference type="Proteomes" id="UP000075606">
    <property type="component" value="Unassembled WGS sequence"/>
</dbReference>
<dbReference type="EMBL" id="LRPC01000028">
    <property type="protein sequence ID" value="KYG73612.1"/>
    <property type="molecule type" value="Genomic_DNA"/>
</dbReference>